<organism evidence="1 2">
    <name type="scientific">Parelaphostrongylus tenuis</name>
    <name type="common">Meningeal worm</name>
    <dbReference type="NCBI Taxonomy" id="148309"/>
    <lineage>
        <taxon>Eukaryota</taxon>
        <taxon>Metazoa</taxon>
        <taxon>Ecdysozoa</taxon>
        <taxon>Nematoda</taxon>
        <taxon>Chromadorea</taxon>
        <taxon>Rhabditida</taxon>
        <taxon>Rhabditina</taxon>
        <taxon>Rhabditomorpha</taxon>
        <taxon>Strongyloidea</taxon>
        <taxon>Metastrongylidae</taxon>
        <taxon>Parelaphostrongylus</taxon>
    </lineage>
</organism>
<dbReference type="EMBL" id="JAHQIW010000963">
    <property type="protein sequence ID" value="KAJ1350902.1"/>
    <property type="molecule type" value="Genomic_DNA"/>
</dbReference>
<reference evidence="1" key="1">
    <citation type="submission" date="2021-06" db="EMBL/GenBank/DDBJ databases">
        <title>Parelaphostrongylus tenuis whole genome reference sequence.</title>
        <authorList>
            <person name="Garwood T.J."/>
            <person name="Larsen P.A."/>
            <person name="Fountain-Jones N.M."/>
            <person name="Garbe J.R."/>
            <person name="Macchietto M.G."/>
            <person name="Kania S.A."/>
            <person name="Gerhold R.W."/>
            <person name="Richards J.E."/>
            <person name="Wolf T.M."/>
        </authorList>
    </citation>
    <scope>NUCLEOTIDE SEQUENCE</scope>
    <source>
        <strain evidence="1">MNPRO001-30</strain>
        <tissue evidence="1">Meninges</tissue>
    </source>
</reference>
<keyword evidence="2" id="KW-1185">Reference proteome</keyword>
<evidence type="ECO:0000313" key="1">
    <source>
        <dbReference type="EMBL" id="KAJ1350902.1"/>
    </source>
</evidence>
<dbReference type="Proteomes" id="UP001196413">
    <property type="component" value="Unassembled WGS sequence"/>
</dbReference>
<comment type="caution">
    <text evidence="1">The sequence shown here is derived from an EMBL/GenBank/DDBJ whole genome shotgun (WGS) entry which is preliminary data.</text>
</comment>
<dbReference type="AlphaFoldDB" id="A0AAD5MKZ3"/>
<evidence type="ECO:0000313" key="2">
    <source>
        <dbReference type="Proteomes" id="UP001196413"/>
    </source>
</evidence>
<accession>A0AAD5MKZ3</accession>
<sequence>MFTIDVGINLGKSRQPLFAAIRGARKAKMAPPIKGYHILLDSNQTINGENYTDELEKLVAAMREKGPRVLIVTLPQVNTIAFLQEQYVRRAREGGDRILTGLKHSQLKVAIVMNIDPIEIFPARRSRRGLLTLTRVEFIRRNRDDLRVLLHQPIDRRDHSRYFTS</sequence>
<name>A0AAD5MKZ3_PARTN</name>
<proteinExistence type="predicted"/>
<protein>
    <submittedName>
        <fullName evidence="1">Uncharacterized protein</fullName>
    </submittedName>
</protein>
<gene>
    <name evidence="1" type="ORF">KIN20_006817</name>
</gene>